<dbReference type="Proteomes" id="UP000076837">
    <property type="component" value="Unassembled WGS sequence"/>
</dbReference>
<protein>
    <submittedName>
        <fullName evidence="1">Uncharacterized protein</fullName>
    </submittedName>
</protein>
<evidence type="ECO:0000313" key="2">
    <source>
        <dbReference type="Proteomes" id="UP000076837"/>
    </source>
</evidence>
<organism evidence="1 2">
    <name type="scientific">Didymella rabiei</name>
    <name type="common">Chickpea ascochyta blight fungus</name>
    <name type="synonym">Mycosphaerella rabiei</name>
    <dbReference type="NCBI Taxonomy" id="5454"/>
    <lineage>
        <taxon>Eukaryota</taxon>
        <taxon>Fungi</taxon>
        <taxon>Dikarya</taxon>
        <taxon>Ascomycota</taxon>
        <taxon>Pezizomycotina</taxon>
        <taxon>Dothideomycetes</taxon>
        <taxon>Pleosporomycetidae</taxon>
        <taxon>Pleosporales</taxon>
        <taxon>Pleosporineae</taxon>
        <taxon>Didymellaceae</taxon>
        <taxon>Ascochyta</taxon>
    </lineage>
</organism>
<dbReference type="AlphaFoldDB" id="A0A162X5Y1"/>
<accession>A0A162X5Y1</accession>
<evidence type="ECO:0000313" key="1">
    <source>
        <dbReference type="EMBL" id="KZM19365.1"/>
    </source>
</evidence>
<reference evidence="1 2" key="1">
    <citation type="journal article" date="2016" name="Sci. Rep.">
        <title>Draft genome sequencing and secretome analysis of fungal phytopathogen Ascochyta rabiei provides insight into the necrotrophic effector repertoire.</title>
        <authorList>
            <person name="Verma S."/>
            <person name="Gazara R.K."/>
            <person name="Nizam S."/>
            <person name="Parween S."/>
            <person name="Chattopadhyay D."/>
            <person name="Verma P.K."/>
        </authorList>
    </citation>
    <scope>NUCLEOTIDE SEQUENCE [LARGE SCALE GENOMIC DNA]</scope>
    <source>
        <strain evidence="1 2">ArDII</strain>
    </source>
</reference>
<comment type="caution">
    <text evidence="1">The sequence shown here is derived from an EMBL/GenBank/DDBJ whole genome shotgun (WGS) entry which is preliminary data.</text>
</comment>
<sequence>MVRVSTTSLAQVQIATLQNQQKSKGLEAYRDLYEVSGLSEDSTALAGEAWATSAVAEVTVLHVVLLARGAAMDYLSFAVLACRALALSDTLGEAFFTALGSCGVDRGRIHVRGSGRDNIWIQFVAHTYPPLMGSKVHVGSWGRATAIMVAMKINRARILVKIFTSTCEDDE</sequence>
<name>A0A162X5Y1_DIDRA</name>
<keyword evidence="2" id="KW-1185">Reference proteome</keyword>
<gene>
    <name evidence="1" type="ORF">ST47_g9541</name>
</gene>
<dbReference type="EMBL" id="JYNV01000295">
    <property type="protein sequence ID" value="KZM19365.1"/>
    <property type="molecule type" value="Genomic_DNA"/>
</dbReference>
<proteinExistence type="predicted"/>